<accession>H1YZT0</accession>
<dbReference type="Gene3D" id="2.60.40.680">
    <property type="match status" value="1"/>
</dbReference>
<dbReference type="RefSeq" id="WP_004075953.1">
    <property type="nucleotide sequence ID" value="NZ_CM001436.1"/>
</dbReference>
<dbReference type="InterPro" id="IPR011626">
    <property type="entry name" value="Alpha-macroglobulin_TED"/>
</dbReference>
<dbReference type="AlphaFoldDB" id="H1YZT0"/>
<sequence length="1267" mass="138315">MKKLKLISLAFLCIALIFGVASAATLSINPADTDLAMGEKALLAVNVADVQGLGSFDIDVTWDSSIVSLSDGTDVIAGPSIDNLQSNVQRGRVRLAGLNSTLEGISGSETLCYLNFTGVGDNGQTSDVNIKVNRYGFLNSTFGKDIPVDQINQGKITARVSNTIDARIGVAGREVPDDKETTIKATVANQRNYETSKLNVNVTFTKDSAEVKKETYSDVVIAPGGKFIRDIAWTPGAEGLYLVNITVTSEDAVKGRPSDEKSINAIDYQLDIIGDHAYGYSSARVDNWFYFYFRVEANKAGNVILNVNAPEGFEIYGGENQTKYLYNSNYNYVYVHMRTSNPGNYAGDDFTFNMSANGKSDSIKGRDIRIYVPSMEVNSIGTEVVSDGSSADFIFNTLHTNNTNRNSTVIVAQLGAQGRTLSGLGYLVGYPYGCVEQTTSKMMASLNVKNYYLGRDDPPDDFDRIRNRANESVERGINVLVNGKLRGQHDDGGWSLWGYGSSEASSSSYASYTLAKINRTDEDLRHLLNGKISSGGTVQPNTVNFDMLIKWFNKNHKTESGTMYWEWEAPVCHSWTSQSNTPFVMLIHSMINETCEVKGEYKDYMLRNMENATKYVVNNINTGRISGDDKNMATALSLWGLEAFGITSADVSQEALDTAKTTAREYLIEAQSKEDGSWSTGSKYGWSNTGRITESTAYAILALNATGITGDNTTITDGINWLVNQYENGGKWGYTWASQAAIDALITCQGSVKTSGTVSVDIDSGSIVKNVALSDAAGTQRVEVTLTEDEMKTLMSGGTRTRGITGNPFGEVRYHTVDVTLTGDGPVIVSVENTQWAPLNEIDNLIRNSQTIQDLDAGETVHFTMFNRNIDDSAEIDDISNFTLAYSSSPDPLVVGKEGEITVGVTSDVDLFSPMIEVPIAGFVFDNTSGINDKSISFEVLNSTANAEQDSIFIQPEQWVADTPYSYSFKVTPDDYGTLNMSFRIIPLYDDEKVAIAGHNFDVTGNGSVTINVQNENYNAVKADNITVDGVKVFDTSSYTFSDLPIGNFSLSVKKADYPEVHGTVGITYNKTSIYNVTMPTSMDEPVLIFSEGDSGSIAGSSHTPGVLSAMKKENMTYNVSVMGEGGRLAIALKFPMRYLMTDPVVKLNGVVLGADEYELTRGTFVYDKDSGTYSTTDSTLVIYNSPSGTNYIELEFEGGIWGDADNSGEVDLFDALDILDFYLGNIEGFDTYDYPNVDDLNSDTIDLFDALKVLDRYLGNVNEFYN</sequence>
<dbReference type="InterPro" id="IPR050473">
    <property type="entry name" value="A2M/Complement_sys"/>
</dbReference>
<reference evidence="4 5" key="1">
    <citation type="submission" date="2011-10" db="EMBL/GenBank/DDBJ databases">
        <title>The Improved High-Quality Draft genome of Methanoplanus limicola DSM 2279.</title>
        <authorList>
            <consortium name="US DOE Joint Genome Institute (JGI-PGF)"/>
            <person name="Lucas S."/>
            <person name="Copeland A."/>
            <person name="Lapidus A."/>
            <person name="Glavina del Rio T."/>
            <person name="Dalin E."/>
            <person name="Tice H."/>
            <person name="Bruce D."/>
            <person name="Goodwin L."/>
            <person name="Pitluck S."/>
            <person name="Peters L."/>
            <person name="Mikhailova N."/>
            <person name="Lu M."/>
            <person name="Kyrpides N."/>
            <person name="Mavromatis K."/>
            <person name="Ivanova N."/>
            <person name="Markowitz V."/>
            <person name="Cheng J.-F."/>
            <person name="Hugenholtz P."/>
            <person name="Woyke T."/>
            <person name="Wu D."/>
            <person name="Wirth R."/>
            <person name="Brambilla E.-M."/>
            <person name="Klenk H.-P."/>
            <person name="Eisen J.A."/>
        </authorList>
    </citation>
    <scope>NUCLEOTIDE SEQUENCE [LARGE SCALE GENOMIC DNA]</scope>
    <source>
        <strain evidence="4 5">DSM 2279</strain>
    </source>
</reference>
<evidence type="ECO:0000256" key="1">
    <source>
        <dbReference type="ARBA" id="ARBA00022729"/>
    </source>
</evidence>
<evidence type="ECO:0000256" key="2">
    <source>
        <dbReference type="ARBA" id="ARBA00022966"/>
    </source>
</evidence>
<dbReference type="PANTHER" id="PTHR11412:SF136">
    <property type="entry name" value="CD109 ANTIGEN"/>
    <property type="match status" value="1"/>
</dbReference>
<dbReference type="GO" id="GO:0030246">
    <property type="term" value="F:carbohydrate binding"/>
    <property type="evidence" value="ECO:0007669"/>
    <property type="project" value="InterPro"/>
</dbReference>
<keyword evidence="2" id="KW-0882">Thioester bond</keyword>
<dbReference type="Gene3D" id="1.10.1330.10">
    <property type="entry name" value="Dockerin domain"/>
    <property type="match status" value="1"/>
</dbReference>
<dbReference type="SUPFAM" id="SSF48239">
    <property type="entry name" value="Terpenoid cyclases/Protein prenyltransferases"/>
    <property type="match status" value="1"/>
</dbReference>
<dbReference type="SMART" id="SM01419">
    <property type="entry name" value="Thiol-ester_cl"/>
    <property type="match status" value="1"/>
</dbReference>
<evidence type="ECO:0000259" key="3">
    <source>
        <dbReference type="Pfam" id="PF07678"/>
    </source>
</evidence>
<dbReference type="Proteomes" id="UP000005741">
    <property type="component" value="Chromosome"/>
</dbReference>
<dbReference type="GO" id="GO:0005615">
    <property type="term" value="C:extracellular space"/>
    <property type="evidence" value="ECO:0007669"/>
    <property type="project" value="InterPro"/>
</dbReference>
<dbReference type="InterPro" id="IPR013783">
    <property type="entry name" value="Ig-like_fold"/>
</dbReference>
<feature type="domain" description="Alpha-macroglobulin-like TED" evidence="3">
    <location>
        <begin position="423"/>
        <end position="745"/>
    </location>
</feature>
<dbReference type="Pfam" id="PF07678">
    <property type="entry name" value="TED_complement"/>
    <property type="match status" value="1"/>
</dbReference>
<name>H1YZT0_9EURY</name>
<dbReference type="SUPFAM" id="SSF49384">
    <property type="entry name" value="Carbohydrate-binding domain"/>
    <property type="match status" value="1"/>
</dbReference>
<organism evidence="4 5">
    <name type="scientific">Methanoplanus limicola DSM 2279</name>
    <dbReference type="NCBI Taxonomy" id="937775"/>
    <lineage>
        <taxon>Archaea</taxon>
        <taxon>Methanobacteriati</taxon>
        <taxon>Methanobacteriota</taxon>
        <taxon>Stenosarchaea group</taxon>
        <taxon>Methanomicrobia</taxon>
        <taxon>Methanomicrobiales</taxon>
        <taxon>Methanomicrobiaceae</taxon>
        <taxon>Methanoplanus</taxon>
    </lineage>
</organism>
<dbReference type="CDD" id="cd08547">
    <property type="entry name" value="Type_II_cohesin"/>
    <property type="match status" value="1"/>
</dbReference>
<dbReference type="InterPro" id="IPR047565">
    <property type="entry name" value="Alpha-macroglob_thiol-ester_cl"/>
</dbReference>
<dbReference type="HOGENOM" id="CLU_262970_0_0_2"/>
<evidence type="ECO:0000313" key="5">
    <source>
        <dbReference type="Proteomes" id="UP000005741"/>
    </source>
</evidence>
<keyword evidence="1" id="KW-0732">Signal</keyword>
<dbReference type="InParanoid" id="H1YZT0"/>
<dbReference type="PANTHER" id="PTHR11412">
    <property type="entry name" value="MACROGLOBULIN / COMPLEMENT"/>
    <property type="match status" value="1"/>
</dbReference>
<proteinExistence type="predicted"/>
<dbReference type="GO" id="GO:0000272">
    <property type="term" value="P:polysaccharide catabolic process"/>
    <property type="evidence" value="ECO:0007669"/>
    <property type="project" value="InterPro"/>
</dbReference>
<dbReference type="InterPro" id="IPR008930">
    <property type="entry name" value="Terpenoid_cyclase/PrenylTrfase"/>
</dbReference>
<dbReference type="InterPro" id="IPR036439">
    <property type="entry name" value="Dockerin_dom_sf"/>
</dbReference>
<dbReference type="InterPro" id="IPR008965">
    <property type="entry name" value="CBM2/CBM3_carb-bd_dom_sf"/>
</dbReference>
<dbReference type="Gene3D" id="1.50.10.20">
    <property type="match status" value="1"/>
</dbReference>
<evidence type="ECO:0000313" key="4">
    <source>
        <dbReference type="EMBL" id="EHQ34342.1"/>
    </source>
</evidence>
<dbReference type="OrthoDB" id="112062at2157"/>
<gene>
    <name evidence="4" type="ORF">Metlim_0189</name>
</gene>
<protein>
    <submittedName>
        <fullName evidence="4">Cellulosome anchoring protein cohesin region</fullName>
    </submittedName>
</protein>
<keyword evidence="5" id="KW-1185">Reference proteome</keyword>
<dbReference type="Gene3D" id="2.60.40.10">
    <property type="entry name" value="Immunoglobulins"/>
    <property type="match status" value="1"/>
</dbReference>
<dbReference type="STRING" id="937775.Metlim_0189"/>
<dbReference type="EMBL" id="CM001436">
    <property type="protein sequence ID" value="EHQ34342.1"/>
    <property type="molecule type" value="Genomic_DNA"/>
</dbReference>